<dbReference type="Proteomes" id="UP001152797">
    <property type="component" value="Unassembled WGS sequence"/>
</dbReference>
<dbReference type="AlphaFoldDB" id="A0A9P1G6W2"/>
<dbReference type="CDD" id="cd22961">
    <property type="entry name" value="DD_TEX55-like"/>
    <property type="match status" value="1"/>
</dbReference>
<feature type="compositionally biased region" description="Basic and acidic residues" evidence="1">
    <location>
        <begin position="219"/>
        <end position="238"/>
    </location>
</feature>
<reference evidence="2" key="1">
    <citation type="submission" date="2022-10" db="EMBL/GenBank/DDBJ databases">
        <authorList>
            <person name="Chen Y."/>
            <person name="Dougan E. K."/>
            <person name="Chan C."/>
            <person name="Rhodes N."/>
            <person name="Thang M."/>
        </authorList>
    </citation>
    <scope>NUCLEOTIDE SEQUENCE</scope>
</reference>
<feature type="region of interest" description="Disordered" evidence="1">
    <location>
        <begin position="829"/>
        <end position="869"/>
    </location>
</feature>
<dbReference type="OrthoDB" id="439855at2759"/>
<organism evidence="2">
    <name type="scientific">Cladocopium goreaui</name>
    <dbReference type="NCBI Taxonomy" id="2562237"/>
    <lineage>
        <taxon>Eukaryota</taxon>
        <taxon>Sar</taxon>
        <taxon>Alveolata</taxon>
        <taxon>Dinophyceae</taxon>
        <taxon>Suessiales</taxon>
        <taxon>Symbiodiniaceae</taxon>
        <taxon>Cladocopium</taxon>
    </lineage>
</organism>
<dbReference type="EMBL" id="CAMXCT010003002">
    <property type="protein sequence ID" value="CAI4001856.1"/>
    <property type="molecule type" value="Genomic_DNA"/>
</dbReference>
<feature type="region of interest" description="Disordered" evidence="1">
    <location>
        <begin position="599"/>
        <end position="633"/>
    </location>
</feature>
<evidence type="ECO:0000313" key="2">
    <source>
        <dbReference type="EMBL" id="CAI4001856.1"/>
    </source>
</evidence>
<evidence type="ECO:0000256" key="1">
    <source>
        <dbReference type="SAM" id="MobiDB-lite"/>
    </source>
</evidence>
<accession>A0A9P1G6W2</accession>
<comment type="caution">
    <text evidence="2">The sequence shown here is derived from an EMBL/GenBank/DDBJ whole genome shotgun (WGS) entry which is preliminary data.</text>
</comment>
<name>A0A9P1G6W2_9DINO</name>
<feature type="region of interest" description="Disordered" evidence="1">
    <location>
        <begin position="162"/>
        <end position="238"/>
    </location>
</feature>
<keyword evidence="4" id="KW-1185">Reference proteome</keyword>
<dbReference type="EMBL" id="CAMXCT030003002">
    <property type="protein sequence ID" value="CAL4789168.1"/>
    <property type="molecule type" value="Genomic_DNA"/>
</dbReference>
<feature type="region of interest" description="Disordered" evidence="1">
    <location>
        <begin position="940"/>
        <end position="964"/>
    </location>
</feature>
<feature type="compositionally biased region" description="Polar residues" evidence="1">
    <location>
        <begin position="167"/>
        <end position="179"/>
    </location>
</feature>
<feature type="compositionally biased region" description="Low complexity" evidence="1">
    <location>
        <begin position="605"/>
        <end position="621"/>
    </location>
</feature>
<feature type="compositionally biased region" description="Basic and acidic residues" evidence="1">
    <location>
        <begin position="940"/>
        <end position="953"/>
    </location>
</feature>
<evidence type="ECO:0000313" key="4">
    <source>
        <dbReference type="Proteomes" id="UP001152797"/>
    </source>
</evidence>
<protein>
    <submittedName>
        <fullName evidence="2">Uncharacterized protein</fullName>
    </submittedName>
</protein>
<dbReference type="EMBL" id="CAMXCT020003002">
    <property type="protein sequence ID" value="CAL1155231.1"/>
    <property type="molecule type" value="Genomic_DNA"/>
</dbReference>
<proteinExistence type="predicted"/>
<gene>
    <name evidence="2" type="ORF">C1SCF055_LOCUS27859</name>
</gene>
<reference evidence="3" key="2">
    <citation type="submission" date="2024-04" db="EMBL/GenBank/DDBJ databases">
        <authorList>
            <person name="Chen Y."/>
            <person name="Shah S."/>
            <person name="Dougan E. K."/>
            <person name="Thang M."/>
            <person name="Chan C."/>
        </authorList>
    </citation>
    <scope>NUCLEOTIDE SEQUENCE [LARGE SCALE GENOMIC DNA]</scope>
</reference>
<sequence length="964" mass="104260">MEVQVSDTFGLEEDVLVSIRYGTVRRQAPLESVKSHPFKFPAQLEDLSEPLKIDLLKPVASTRLVLHPKEEHYSIGFEQDDSIAMGLHVMAGAPEASETNAGAKDAGAKDSASSAKDYLEQKGLLKYVQCLLHAVIQDKPADPFSYMIEQLTAAQSKSMACERVMSRPTSAMSRPTSAVQRPPGNRPQSARPTPPKQKMVAQAPLPSKDPPSLPAEPISPKEERPVREIEPRRKDPKVEEALRKCDQGADAKQELMQKLLSAAESGNLGAVLSSVGLDQSRQRIQGLLEQSAKSGDLEAALKMAMNQKELEDILRLKTEMRQVLQGASDSGAMKTVLEEISGEQKTQKVQGELRDALFEANESGKMKQILDEMAAQRGISQAGTTSNEAEELKVQLRDALLDANESGKMAEVLDAMATESQVQAELTDVMKVKMKLKDVLAEANDIGKVKEVLSQMVKEMPPAAPSAEDEQVLSELRGLLMDANDSGKLPEVLKEMSSKKTAASGAAGAKEAAVPVKVAEKSDKGAKVNKAILDAAKSGKLEKVLNDMPAEPSLEPVAAVPATPVQSQEVEALRENIRAKVEQSLANGVLEQGLVTLQRKKSQEPGGPAAPATTAPAAQPAQPAPKSPTAEQEDLKKLGQEICGVLQEASKSGKLDEALELLRQEKEEVVQAAPEDEMEAVRNNLSSLMKDALLTGQLATALEELKTKSEEPLRVTDIHAIKAKFKKLLREALEKGILASKVGMLKLIPKAPPPPTESPPDEMDVLKLHLREALQHAAEAGHLAEALASLRSGPAEGVQETMQELQNTLTEAALSGTLAETLRSLRESGSFKLKEQKDSAEEAAATPQTIASPSADQAPYGTQSNEEKELEDLRNRLRNILSGAYDQGVLEEVVQQAMKTQSETASLETLPALKAQVAQMRSESEALHSKVDRLLREKEELERDNEGLHERLRAPGARVTHVDP</sequence>
<evidence type="ECO:0000313" key="3">
    <source>
        <dbReference type="EMBL" id="CAL1155231.1"/>
    </source>
</evidence>
<feature type="compositionally biased region" description="Polar residues" evidence="1">
    <location>
        <begin position="846"/>
        <end position="864"/>
    </location>
</feature>